<comment type="catalytic activity">
    <reaction evidence="2 4">
        <text>L-methionyl-[protein] + [thioredoxin]-disulfide + H2O = L-methionyl-(S)-S-oxide-[protein] + [thioredoxin]-dithiol</text>
        <dbReference type="Rhea" id="RHEA:14217"/>
        <dbReference type="Rhea" id="RHEA-COMP:10698"/>
        <dbReference type="Rhea" id="RHEA-COMP:10700"/>
        <dbReference type="Rhea" id="RHEA-COMP:12313"/>
        <dbReference type="Rhea" id="RHEA-COMP:12315"/>
        <dbReference type="ChEBI" id="CHEBI:15377"/>
        <dbReference type="ChEBI" id="CHEBI:16044"/>
        <dbReference type="ChEBI" id="CHEBI:29950"/>
        <dbReference type="ChEBI" id="CHEBI:44120"/>
        <dbReference type="ChEBI" id="CHEBI:50058"/>
        <dbReference type="EC" id="1.8.4.11"/>
    </reaction>
</comment>
<reference evidence="7" key="1">
    <citation type="submission" date="2015-05" db="EMBL/GenBank/DDBJ databases">
        <authorList>
            <person name="Rovetto F."/>
            <person name="Cocolin L."/>
            <person name="Illeghems K."/>
            <person name="Van Nieuwerburgh F."/>
            <person name="Houf K."/>
        </authorList>
    </citation>
    <scope>NUCLEOTIDE SEQUENCE [LARGE SCALE GENOMIC DNA]</scope>
    <source>
        <strain evidence="7">DU22</strain>
    </source>
</reference>
<comment type="catalytic activity">
    <reaction evidence="3 4">
        <text>[thioredoxin]-disulfide + L-methionine + H2O = L-methionine (S)-S-oxide + [thioredoxin]-dithiol</text>
        <dbReference type="Rhea" id="RHEA:19993"/>
        <dbReference type="Rhea" id="RHEA-COMP:10698"/>
        <dbReference type="Rhea" id="RHEA-COMP:10700"/>
        <dbReference type="ChEBI" id="CHEBI:15377"/>
        <dbReference type="ChEBI" id="CHEBI:29950"/>
        <dbReference type="ChEBI" id="CHEBI:50058"/>
        <dbReference type="ChEBI" id="CHEBI:57844"/>
        <dbReference type="ChEBI" id="CHEBI:58772"/>
        <dbReference type="EC" id="1.8.4.11"/>
    </reaction>
</comment>
<evidence type="ECO:0000313" key="6">
    <source>
        <dbReference type="EMBL" id="OCL99638.1"/>
    </source>
</evidence>
<sequence length="162" mass="18645">MGISKAYFAGGCFWGVEYFFQKEQGVLSVVSGYMGGHIPNPSYEIVCSGFSGHLEAVELVFDESIISYEKIAKLFFEIHDFTQTNGQGPDIGSQYLSAIFYTDENQRNIAQNLILELDKKGYKVATTLHFETTFYKAEDYHQNYYKRYNKIPYCHSKKEIFT</sequence>
<dbReference type="SUPFAM" id="SSF55068">
    <property type="entry name" value="Peptide methionine sulfoxide reductase"/>
    <property type="match status" value="1"/>
</dbReference>
<comment type="similarity">
    <text evidence="4">Belongs to the MsrA Met sulfoxide reductase family.</text>
</comment>
<dbReference type="RefSeq" id="WP_066185619.1">
    <property type="nucleotide sequence ID" value="NZ_LCUJ01000002.1"/>
</dbReference>
<dbReference type="STRING" id="544718.AAX25_00393"/>
<proteinExistence type="inferred from homology"/>
<dbReference type="PATRIC" id="fig|544718.51.peg.669"/>
<accession>A0A1C0B7R3</accession>
<feature type="active site" evidence="4">
    <location>
        <position position="12"/>
    </location>
</feature>
<evidence type="ECO:0000256" key="4">
    <source>
        <dbReference type="HAMAP-Rule" id="MF_01401"/>
    </source>
</evidence>
<evidence type="ECO:0000313" key="7">
    <source>
        <dbReference type="Proteomes" id="UP000093281"/>
    </source>
</evidence>
<dbReference type="GO" id="GO:0008113">
    <property type="term" value="F:peptide-methionine (S)-S-oxide reductase activity"/>
    <property type="evidence" value="ECO:0007669"/>
    <property type="project" value="UniProtKB-UniRule"/>
</dbReference>
<dbReference type="InterPro" id="IPR036509">
    <property type="entry name" value="Met_Sox_Rdtase_MsrA_sf"/>
</dbReference>
<gene>
    <name evidence="6" type="primary">msrA1</name>
    <name evidence="4" type="synonym">msrA</name>
    <name evidence="6" type="ORF">AAX29_00683</name>
</gene>
<evidence type="ECO:0000256" key="2">
    <source>
        <dbReference type="ARBA" id="ARBA00047806"/>
    </source>
</evidence>
<name>A0A1C0B7R3_9BACT</name>
<dbReference type="AlphaFoldDB" id="A0A1C0B7R3"/>
<comment type="caution">
    <text evidence="6">The sequence shown here is derived from an EMBL/GenBank/DDBJ whole genome shotgun (WGS) entry which is preliminary data.</text>
</comment>
<dbReference type="HAMAP" id="MF_01401">
    <property type="entry name" value="MsrA"/>
    <property type="match status" value="1"/>
</dbReference>
<dbReference type="PANTHER" id="PTHR43774">
    <property type="entry name" value="PEPTIDE METHIONINE SULFOXIDE REDUCTASE"/>
    <property type="match status" value="1"/>
</dbReference>
<dbReference type="GO" id="GO:0033744">
    <property type="term" value="F:L-methionine:thioredoxin-disulfide S-oxidoreductase activity"/>
    <property type="evidence" value="ECO:0007669"/>
    <property type="project" value="RHEA"/>
</dbReference>
<dbReference type="EMBL" id="LCUJ01000002">
    <property type="protein sequence ID" value="OCL99638.1"/>
    <property type="molecule type" value="Genomic_DNA"/>
</dbReference>
<evidence type="ECO:0000256" key="1">
    <source>
        <dbReference type="ARBA" id="ARBA00023002"/>
    </source>
</evidence>
<keyword evidence="1 4" id="KW-0560">Oxidoreductase</keyword>
<comment type="function">
    <text evidence="4">Has an important function as a repair enzyme for proteins that have been inactivated by oxidation. Catalyzes the reversible oxidation-reduction of methionine sulfoxide in proteins to methionine.</text>
</comment>
<dbReference type="InterPro" id="IPR002569">
    <property type="entry name" value="Met_Sox_Rdtase_MsrA_dom"/>
</dbReference>
<dbReference type="EC" id="1.8.4.11" evidence="4"/>
<dbReference type="PANTHER" id="PTHR43774:SF1">
    <property type="entry name" value="PEPTIDE METHIONINE SULFOXIDE REDUCTASE MSRA 2"/>
    <property type="match status" value="1"/>
</dbReference>
<dbReference type="OrthoDB" id="4174719at2"/>
<protein>
    <recommendedName>
        <fullName evidence="4">Peptide methionine sulfoxide reductase MsrA</fullName>
        <shortName evidence="4">Protein-methionine-S-oxide reductase</shortName>
        <ecNumber evidence="4">1.8.4.11</ecNumber>
    </recommendedName>
    <alternativeName>
        <fullName evidence="4">Peptide-methionine (S)-S-oxide reductase</fullName>
        <shortName evidence="4">Peptide Met(O) reductase</shortName>
    </alternativeName>
</protein>
<evidence type="ECO:0000256" key="3">
    <source>
        <dbReference type="ARBA" id="ARBA00048782"/>
    </source>
</evidence>
<dbReference type="NCBIfam" id="TIGR00401">
    <property type="entry name" value="msrA"/>
    <property type="match status" value="1"/>
</dbReference>
<dbReference type="Pfam" id="PF01625">
    <property type="entry name" value="PMSR"/>
    <property type="match status" value="1"/>
</dbReference>
<dbReference type="Gene3D" id="3.30.1060.10">
    <property type="entry name" value="Peptide methionine sulphoxide reductase MsrA"/>
    <property type="match status" value="1"/>
</dbReference>
<dbReference type="Proteomes" id="UP000093281">
    <property type="component" value="Unassembled WGS sequence"/>
</dbReference>
<organism evidence="6 7">
    <name type="scientific">Aliarcobacter thereius</name>
    <dbReference type="NCBI Taxonomy" id="544718"/>
    <lineage>
        <taxon>Bacteria</taxon>
        <taxon>Pseudomonadati</taxon>
        <taxon>Campylobacterota</taxon>
        <taxon>Epsilonproteobacteria</taxon>
        <taxon>Campylobacterales</taxon>
        <taxon>Arcobacteraceae</taxon>
        <taxon>Aliarcobacter</taxon>
    </lineage>
</organism>
<feature type="domain" description="Peptide methionine sulphoxide reductase MsrA" evidence="5">
    <location>
        <begin position="5"/>
        <end position="155"/>
    </location>
</feature>
<evidence type="ECO:0000259" key="5">
    <source>
        <dbReference type="Pfam" id="PF01625"/>
    </source>
</evidence>